<dbReference type="PROSITE" id="PS50931">
    <property type="entry name" value="HTH_LYSR"/>
    <property type="match status" value="1"/>
</dbReference>
<dbReference type="EMBL" id="CXWD01000007">
    <property type="protein sequence ID" value="CTQ69559.1"/>
    <property type="molecule type" value="Genomic_DNA"/>
</dbReference>
<dbReference type="SUPFAM" id="SSF53850">
    <property type="entry name" value="Periplasmic binding protein-like II"/>
    <property type="match status" value="1"/>
</dbReference>
<dbReference type="Gene3D" id="1.10.10.10">
    <property type="entry name" value="Winged helix-like DNA-binding domain superfamily/Winged helix DNA-binding domain"/>
    <property type="match status" value="1"/>
</dbReference>
<sequence>MKLDERHLIQLAAVVQTGSVTGGADLLGMTQPAVSRTLSTLEKRLGEPLFFKGQRPLQPTPLARALADQGNAMLSASRKASETVQFFREGKAGSVRVGGTPFFMDALISSMTAEFQNSFPEIRVDQSYGYVRDLREAIHADRIDLAICPIDILGEGSGLVFEEILPGRNVVACSVLHPLLNKRKPTARELLEYPWVAPPEGSPLYADLHSILLSLGATEIKIRYSGGSLASVINYMTRTNALTVLPHSVVFAYRKDRTLTALPFKIPHPDRALGILRSADAPYLPAVDKYSKHIVTGFKDLRHLIKRHEDAVVWGG</sequence>
<reference evidence="7" key="1">
    <citation type="submission" date="2015-07" db="EMBL/GenBank/DDBJ databases">
        <authorList>
            <person name="Rodrigo-Torres Lidia"/>
            <person name="Arahal R.David."/>
        </authorList>
    </citation>
    <scope>NUCLEOTIDE SEQUENCE [LARGE SCALE GENOMIC DNA]</scope>
    <source>
        <strain evidence="7">CECT 5112</strain>
    </source>
</reference>
<dbReference type="Proteomes" id="UP000053235">
    <property type="component" value="Unassembled WGS sequence"/>
</dbReference>
<evidence type="ECO:0000256" key="3">
    <source>
        <dbReference type="ARBA" id="ARBA00023125"/>
    </source>
</evidence>
<dbReference type="InterPro" id="IPR036388">
    <property type="entry name" value="WH-like_DNA-bd_sf"/>
</dbReference>
<dbReference type="Pfam" id="PF00126">
    <property type="entry name" value="HTH_1"/>
    <property type="match status" value="1"/>
</dbReference>
<dbReference type="SUPFAM" id="SSF46785">
    <property type="entry name" value="Winged helix' DNA-binding domain"/>
    <property type="match status" value="1"/>
</dbReference>
<dbReference type="RefSeq" id="WP_055671813.1">
    <property type="nucleotide sequence ID" value="NZ_CXWD01000007.1"/>
</dbReference>
<dbReference type="GO" id="GO:0003677">
    <property type="term" value="F:DNA binding"/>
    <property type="evidence" value="ECO:0007669"/>
    <property type="project" value="UniProtKB-KW"/>
</dbReference>
<dbReference type="Gene3D" id="3.40.190.10">
    <property type="entry name" value="Periplasmic binding protein-like II"/>
    <property type="match status" value="2"/>
</dbReference>
<evidence type="ECO:0000313" key="6">
    <source>
        <dbReference type="EMBL" id="CTQ69559.1"/>
    </source>
</evidence>
<gene>
    <name evidence="6" type="primary">gltC_4</name>
    <name evidence="6" type="ORF">LAX5112_02161</name>
</gene>
<dbReference type="InterPro" id="IPR036390">
    <property type="entry name" value="WH_DNA-bd_sf"/>
</dbReference>
<dbReference type="PANTHER" id="PTHR30419:SF8">
    <property type="entry name" value="NITROGEN ASSIMILATION TRANSCRIPTIONAL ACTIVATOR-RELATED"/>
    <property type="match status" value="1"/>
</dbReference>
<name>A0A0M7A3V6_9HYPH</name>
<keyword evidence="4" id="KW-0804">Transcription</keyword>
<dbReference type="OrthoDB" id="9803030at2"/>
<feature type="domain" description="HTH lysR-type" evidence="5">
    <location>
        <begin position="1"/>
        <end position="60"/>
    </location>
</feature>
<evidence type="ECO:0000256" key="4">
    <source>
        <dbReference type="ARBA" id="ARBA00023163"/>
    </source>
</evidence>
<evidence type="ECO:0000256" key="1">
    <source>
        <dbReference type="ARBA" id="ARBA00009437"/>
    </source>
</evidence>
<proteinExistence type="inferred from homology"/>
<dbReference type="GO" id="GO:0005829">
    <property type="term" value="C:cytosol"/>
    <property type="evidence" value="ECO:0007669"/>
    <property type="project" value="TreeGrafter"/>
</dbReference>
<comment type="similarity">
    <text evidence="1">Belongs to the LysR transcriptional regulatory family.</text>
</comment>
<dbReference type="InterPro" id="IPR000847">
    <property type="entry name" value="LysR_HTH_N"/>
</dbReference>
<evidence type="ECO:0000313" key="7">
    <source>
        <dbReference type="Proteomes" id="UP000053235"/>
    </source>
</evidence>
<evidence type="ECO:0000259" key="5">
    <source>
        <dbReference type="PROSITE" id="PS50931"/>
    </source>
</evidence>
<dbReference type="GO" id="GO:0003700">
    <property type="term" value="F:DNA-binding transcription factor activity"/>
    <property type="evidence" value="ECO:0007669"/>
    <property type="project" value="InterPro"/>
</dbReference>
<keyword evidence="7" id="KW-1185">Reference proteome</keyword>
<accession>A0A0M7A3V6</accession>
<dbReference type="InterPro" id="IPR005119">
    <property type="entry name" value="LysR_subst-bd"/>
</dbReference>
<evidence type="ECO:0000256" key="2">
    <source>
        <dbReference type="ARBA" id="ARBA00023015"/>
    </source>
</evidence>
<dbReference type="PANTHER" id="PTHR30419">
    <property type="entry name" value="HTH-TYPE TRANSCRIPTIONAL REGULATOR YBHD"/>
    <property type="match status" value="1"/>
</dbReference>
<dbReference type="AlphaFoldDB" id="A0A0M7A3V6"/>
<protein>
    <submittedName>
        <fullName evidence="6">HTH-type transcriptional regulator GltC</fullName>
    </submittedName>
</protein>
<dbReference type="STRING" id="388408.LAX5112_02161"/>
<keyword evidence="2" id="KW-0805">Transcription regulation</keyword>
<dbReference type="InterPro" id="IPR050950">
    <property type="entry name" value="HTH-type_LysR_regulators"/>
</dbReference>
<dbReference type="PRINTS" id="PR00039">
    <property type="entry name" value="HTHLYSR"/>
</dbReference>
<organism evidence="6 7">
    <name type="scientific">Roseibium alexandrii</name>
    <dbReference type="NCBI Taxonomy" id="388408"/>
    <lineage>
        <taxon>Bacteria</taxon>
        <taxon>Pseudomonadati</taxon>
        <taxon>Pseudomonadota</taxon>
        <taxon>Alphaproteobacteria</taxon>
        <taxon>Hyphomicrobiales</taxon>
        <taxon>Stappiaceae</taxon>
        <taxon>Roseibium</taxon>
    </lineage>
</organism>
<dbReference type="Pfam" id="PF03466">
    <property type="entry name" value="LysR_substrate"/>
    <property type="match status" value="1"/>
</dbReference>
<keyword evidence="3" id="KW-0238">DNA-binding</keyword>